<name>A0A2A9D4G8_9MICO</name>
<dbReference type="InterPro" id="IPR051158">
    <property type="entry name" value="Metallophosphoesterase_sf"/>
</dbReference>
<dbReference type="GO" id="GO:0008758">
    <property type="term" value="F:UDP-2,3-diacylglucosamine hydrolase activity"/>
    <property type="evidence" value="ECO:0007669"/>
    <property type="project" value="TreeGrafter"/>
</dbReference>
<dbReference type="SUPFAM" id="SSF56300">
    <property type="entry name" value="Metallo-dependent phosphatases"/>
    <property type="match status" value="1"/>
</dbReference>
<organism evidence="3 4">
    <name type="scientific">Serinibacter salmoneus</name>
    <dbReference type="NCBI Taxonomy" id="556530"/>
    <lineage>
        <taxon>Bacteria</taxon>
        <taxon>Bacillati</taxon>
        <taxon>Actinomycetota</taxon>
        <taxon>Actinomycetes</taxon>
        <taxon>Micrococcales</taxon>
        <taxon>Beutenbergiaceae</taxon>
        <taxon>Serinibacter</taxon>
    </lineage>
</organism>
<dbReference type="GO" id="GO:0016020">
    <property type="term" value="C:membrane"/>
    <property type="evidence" value="ECO:0007669"/>
    <property type="project" value="GOC"/>
</dbReference>
<keyword evidence="3" id="KW-0378">Hydrolase</keyword>
<feature type="region of interest" description="Disordered" evidence="1">
    <location>
        <begin position="1"/>
        <end position="25"/>
    </location>
</feature>
<dbReference type="InterPro" id="IPR004843">
    <property type="entry name" value="Calcineurin-like_PHP"/>
</dbReference>
<dbReference type="GO" id="GO:0009245">
    <property type="term" value="P:lipid A biosynthetic process"/>
    <property type="evidence" value="ECO:0007669"/>
    <property type="project" value="TreeGrafter"/>
</dbReference>
<reference evidence="3 4" key="1">
    <citation type="submission" date="2017-10" db="EMBL/GenBank/DDBJ databases">
        <title>Sequencing the genomes of 1000 actinobacteria strains.</title>
        <authorList>
            <person name="Klenk H.-P."/>
        </authorList>
    </citation>
    <scope>NUCLEOTIDE SEQUENCE [LARGE SCALE GENOMIC DNA]</scope>
    <source>
        <strain evidence="3 4">DSM 21801</strain>
    </source>
</reference>
<protein>
    <submittedName>
        <fullName evidence="3">Putative MPP superfamily phosphohydrolase</fullName>
    </submittedName>
</protein>
<evidence type="ECO:0000256" key="1">
    <source>
        <dbReference type="SAM" id="MobiDB-lite"/>
    </source>
</evidence>
<gene>
    <name evidence="3" type="ORF">ATL40_2361</name>
</gene>
<comment type="caution">
    <text evidence="3">The sequence shown here is derived from an EMBL/GenBank/DDBJ whole genome shotgun (WGS) entry which is preliminary data.</text>
</comment>
<dbReference type="Proteomes" id="UP000224915">
    <property type="component" value="Unassembled WGS sequence"/>
</dbReference>
<dbReference type="PANTHER" id="PTHR31302">
    <property type="entry name" value="TRANSMEMBRANE PROTEIN WITH METALLOPHOSPHOESTERASE DOMAIN-RELATED"/>
    <property type="match status" value="1"/>
</dbReference>
<evidence type="ECO:0000313" key="4">
    <source>
        <dbReference type="Proteomes" id="UP000224915"/>
    </source>
</evidence>
<evidence type="ECO:0000259" key="2">
    <source>
        <dbReference type="Pfam" id="PF00149"/>
    </source>
</evidence>
<feature type="domain" description="Calcineurin-like phosphoesterase" evidence="2">
    <location>
        <begin position="71"/>
        <end position="268"/>
    </location>
</feature>
<feature type="compositionally biased region" description="Low complexity" evidence="1">
    <location>
        <begin position="1"/>
        <end position="13"/>
    </location>
</feature>
<dbReference type="Gene3D" id="3.60.21.10">
    <property type="match status" value="1"/>
</dbReference>
<dbReference type="EMBL" id="PDJD01000001">
    <property type="protein sequence ID" value="PFG20750.1"/>
    <property type="molecule type" value="Genomic_DNA"/>
</dbReference>
<dbReference type="AlphaFoldDB" id="A0A2A9D4G8"/>
<sequence>MTAAGTATATAMTDAVPPGSRGSGTGRLAAATAGAVALAGAAAAWSLIEARWYTVRRARVPVLQPGSEPLRMLHISDLHLTPTQRDKVAFVRDLDSWNPDLVVNTGDNMAHRDALPTVLRAIEPLLAHPGAFVMGSNDYLAPEPKSWARYLRADPRDADAVPQSEQIDRPDLMEDPSRRLPTEHLASAMTDAGWRDLTNRRDALVVKDSHFDLVGVDDPHLDRDVFPARAPLPRGAVRLGVTHAPYQRILQAMFVDGASLVLAGHTHGGQLALPGYGALVTNCDLDTARAKGLSGWPGGRPDEPGSEDGMWLHVSAGLGTSPYAPVRFACRPEATLLDLVPSS</sequence>
<dbReference type="PANTHER" id="PTHR31302:SF20">
    <property type="entry name" value="CONSERVED PROTEIN"/>
    <property type="match status" value="1"/>
</dbReference>
<dbReference type="InterPro" id="IPR029052">
    <property type="entry name" value="Metallo-depent_PP-like"/>
</dbReference>
<evidence type="ECO:0000313" key="3">
    <source>
        <dbReference type="EMBL" id="PFG20750.1"/>
    </source>
</evidence>
<proteinExistence type="predicted"/>
<keyword evidence="4" id="KW-1185">Reference proteome</keyword>
<accession>A0A2A9D4G8</accession>
<dbReference type="Pfam" id="PF00149">
    <property type="entry name" value="Metallophos"/>
    <property type="match status" value="1"/>
</dbReference>